<protein>
    <submittedName>
        <fullName evidence="7">Response regulator</fullName>
    </submittedName>
</protein>
<proteinExistence type="predicted"/>
<evidence type="ECO:0000256" key="2">
    <source>
        <dbReference type="ARBA" id="ARBA00023125"/>
    </source>
</evidence>
<feature type="modified residue" description="4-aspartylphosphate" evidence="4">
    <location>
        <position position="55"/>
    </location>
</feature>
<keyword evidence="3" id="KW-0804">Transcription</keyword>
<keyword evidence="2" id="KW-0238">DNA-binding</keyword>
<dbReference type="PRINTS" id="PR00032">
    <property type="entry name" value="HTHARAC"/>
</dbReference>
<comment type="caution">
    <text evidence="7">The sequence shown here is derived from an EMBL/GenBank/DDBJ whole genome shotgun (WGS) entry which is preliminary data.</text>
</comment>
<dbReference type="InterPro" id="IPR020449">
    <property type="entry name" value="Tscrpt_reg_AraC-type_HTH"/>
</dbReference>
<dbReference type="SUPFAM" id="SSF46689">
    <property type="entry name" value="Homeodomain-like"/>
    <property type="match status" value="2"/>
</dbReference>
<dbReference type="CDD" id="cd17536">
    <property type="entry name" value="REC_YesN-like"/>
    <property type="match status" value="1"/>
</dbReference>
<evidence type="ECO:0000259" key="5">
    <source>
        <dbReference type="PROSITE" id="PS01124"/>
    </source>
</evidence>
<evidence type="ECO:0000256" key="3">
    <source>
        <dbReference type="ARBA" id="ARBA00023163"/>
    </source>
</evidence>
<dbReference type="PANTHER" id="PTHR43280:SF2">
    <property type="entry name" value="HTH-TYPE TRANSCRIPTIONAL REGULATOR EXSA"/>
    <property type="match status" value="1"/>
</dbReference>
<dbReference type="SUPFAM" id="SSF52172">
    <property type="entry name" value="CheY-like"/>
    <property type="match status" value="1"/>
</dbReference>
<feature type="domain" description="Response regulatory" evidence="6">
    <location>
        <begin position="3"/>
        <end position="120"/>
    </location>
</feature>
<dbReference type="PROSITE" id="PS50110">
    <property type="entry name" value="RESPONSE_REGULATORY"/>
    <property type="match status" value="1"/>
</dbReference>
<dbReference type="Pfam" id="PF00072">
    <property type="entry name" value="Response_reg"/>
    <property type="match status" value="1"/>
</dbReference>
<organism evidence="7 8">
    <name type="scientific">Cohnella xylanilytica</name>
    <dbReference type="NCBI Taxonomy" id="557555"/>
    <lineage>
        <taxon>Bacteria</taxon>
        <taxon>Bacillati</taxon>
        <taxon>Bacillota</taxon>
        <taxon>Bacilli</taxon>
        <taxon>Bacillales</taxon>
        <taxon>Paenibacillaceae</taxon>
        <taxon>Cohnella</taxon>
    </lineage>
</organism>
<gene>
    <name evidence="7" type="ORF">H7B90_29485</name>
</gene>
<reference evidence="7 8" key="1">
    <citation type="submission" date="2020-08" db="EMBL/GenBank/DDBJ databases">
        <title>Cohnella phylogeny.</title>
        <authorList>
            <person name="Dunlap C."/>
        </authorList>
    </citation>
    <scope>NUCLEOTIDE SEQUENCE [LARGE SCALE GENOMIC DNA]</scope>
    <source>
        <strain evidence="7 8">DSM 25239</strain>
    </source>
</reference>
<dbReference type="RefSeq" id="WP_185139482.1">
    <property type="nucleotide sequence ID" value="NZ_JACJVR010000129.1"/>
</dbReference>
<dbReference type="AlphaFoldDB" id="A0A841UC91"/>
<dbReference type="SMART" id="SM00342">
    <property type="entry name" value="HTH_ARAC"/>
    <property type="match status" value="1"/>
</dbReference>
<dbReference type="Proteomes" id="UP000553776">
    <property type="component" value="Unassembled WGS sequence"/>
</dbReference>
<dbReference type="InterPro" id="IPR001789">
    <property type="entry name" value="Sig_transdc_resp-reg_receiver"/>
</dbReference>
<dbReference type="PROSITE" id="PS00041">
    <property type="entry name" value="HTH_ARAC_FAMILY_1"/>
    <property type="match status" value="1"/>
</dbReference>
<dbReference type="Gene3D" id="1.10.10.60">
    <property type="entry name" value="Homeodomain-like"/>
    <property type="match status" value="2"/>
</dbReference>
<keyword evidence="8" id="KW-1185">Reference proteome</keyword>
<dbReference type="EMBL" id="JACJVR010000129">
    <property type="protein sequence ID" value="MBB6695530.1"/>
    <property type="molecule type" value="Genomic_DNA"/>
</dbReference>
<sequence length="493" mass="56068">MWKILLVEDEPFVRRSVRNAIPWEEHGFTIAGEASHGREALEKISELEPDIVISDIFMPYMDGIELLRTARAQGSEARFIMLTCAGEFEYARAALEHGASGYILKLSMEDEQLLASLAKAKAELDRNAQRQERMQWDSIGGRLGYLWRDMLGKELSAYEREKLEELQRYEWSGGRLTIATALSGAEPFGCDRLCALLGVPPGQGRLVHSFAHMGQTTLFVRWDGNPPAETFKVADRKLPVICRSAGGENLRRAWEANLRWLDRFYYDRQTVAEAGGEEAGGPSVPWELEQPVIRAFERHATDECAELLASLWAFMAERTLPMAVAKETAERLDKMFARIGRKTPEDAAELMACVRHGELLELVVRRMRRYAKGSGRQVPVDTDHPEINAILRYLQQHFDTEISLQAMAQHVNMDENYLSSLFKRKTGDTFINYLQKLRVEEAKFYLEETDLAVAEIAERCGFANPSYFFKIFKRLAGVTPNEFRTAQRSDAQG</sequence>
<evidence type="ECO:0000256" key="4">
    <source>
        <dbReference type="PROSITE-ProRule" id="PRU00169"/>
    </source>
</evidence>
<keyword evidence="1" id="KW-0805">Transcription regulation</keyword>
<name>A0A841UC91_9BACL</name>
<dbReference type="GO" id="GO:0043565">
    <property type="term" value="F:sequence-specific DNA binding"/>
    <property type="evidence" value="ECO:0007669"/>
    <property type="project" value="InterPro"/>
</dbReference>
<evidence type="ECO:0000259" key="6">
    <source>
        <dbReference type="PROSITE" id="PS50110"/>
    </source>
</evidence>
<keyword evidence="4" id="KW-0597">Phosphoprotein</keyword>
<evidence type="ECO:0000313" key="7">
    <source>
        <dbReference type="EMBL" id="MBB6695530.1"/>
    </source>
</evidence>
<dbReference type="Gene3D" id="3.40.50.2300">
    <property type="match status" value="1"/>
</dbReference>
<dbReference type="GO" id="GO:0000160">
    <property type="term" value="P:phosphorelay signal transduction system"/>
    <property type="evidence" value="ECO:0007669"/>
    <property type="project" value="InterPro"/>
</dbReference>
<dbReference type="InterPro" id="IPR011006">
    <property type="entry name" value="CheY-like_superfamily"/>
</dbReference>
<dbReference type="SMART" id="SM00448">
    <property type="entry name" value="REC"/>
    <property type="match status" value="1"/>
</dbReference>
<accession>A0A841UC91</accession>
<dbReference type="InterPro" id="IPR018062">
    <property type="entry name" value="HTH_AraC-typ_CS"/>
</dbReference>
<dbReference type="InterPro" id="IPR018060">
    <property type="entry name" value="HTH_AraC"/>
</dbReference>
<dbReference type="GO" id="GO:0003700">
    <property type="term" value="F:DNA-binding transcription factor activity"/>
    <property type="evidence" value="ECO:0007669"/>
    <property type="project" value="InterPro"/>
</dbReference>
<dbReference type="PANTHER" id="PTHR43280">
    <property type="entry name" value="ARAC-FAMILY TRANSCRIPTIONAL REGULATOR"/>
    <property type="match status" value="1"/>
</dbReference>
<feature type="domain" description="HTH araC/xylS-type" evidence="5">
    <location>
        <begin position="388"/>
        <end position="486"/>
    </location>
</feature>
<dbReference type="PROSITE" id="PS01124">
    <property type="entry name" value="HTH_ARAC_FAMILY_2"/>
    <property type="match status" value="1"/>
</dbReference>
<evidence type="ECO:0000256" key="1">
    <source>
        <dbReference type="ARBA" id="ARBA00023015"/>
    </source>
</evidence>
<dbReference type="Pfam" id="PF12833">
    <property type="entry name" value="HTH_18"/>
    <property type="match status" value="1"/>
</dbReference>
<dbReference type="InterPro" id="IPR009057">
    <property type="entry name" value="Homeodomain-like_sf"/>
</dbReference>
<evidence type="ECO:0000313" key="8">
    <source>
        <dbReference type="Proteomes" id="UP000553776"/>
    </source>
</evidence>